<dbReference type="Gene3D" id="2.60.40.10">
    <property type="entry name" value="Immunoglobulins"/>
    <property type="match status" value="1"/>
</dbReference>
<dbReference type="Proteomes" id="UP000760480">
    <property type="component" value="Unassembled WGS sequence"/>
</dbReference>
<keyword evidence="2" id="KW-1185">Reference proteome</keyword>
<evidence type="ECO:0000313" key="2">
    <source>
        <dbReference type="Proteomes" id="UP000760480"/>
    </source>
</evidence>
<gene>
    <name evidence="1" type="ORF">E4P82_01630</name>
</gene>
<dbReference type="EMBL" id="SPMZ01000005">
    <property type="protein sequence ID" value="NMQ18010.1"/>
    <property type="molecule type" value="Genomic_DNA"/>
</dbReference>
<dbReference type="InterPro" id="IPR013783">
    <property type="entry name" value="Ig-like_fold"/>
</dbReference>
<accession>A0ABX1TF62</accession>
<evidence type="ECO:0000313" key="1">
    <source>
        <dbReference type="EMBL" id="NMQ18010.1"/>
    </source>
</evidence>
<dbReference type="RefSeq" id="WP_169247265.1">
    <property type="nucleotide sequence ID" value="NZ_SPMZ01000005.1"/>
</dbReference>
<proteinExistence type="predicted"/>
<reference evidence="1 2" key="1">
    <citation type="submission" date="2019-03" db="EMBL/GenBank/DDBJ databases">
        <title>Metabolic reconstructions from genomes of highly enriched 'Candidatus Accumulibacter' and 'Candidatus Competibacter' bioreactor populations.</title>
        <authorList>
            <person name="Annavajhala M.K."/>
            <person name="Welles L."/>
            <person name="Abbas B."/>
            <person name="Sorokin D."/>
            <person name="Park H."/>
            <person name="Van Loosdrecht M."/>
            <person name="Chandran K."/>
        </authorList>
    </citation>
    <scope>NUCLEOTIDE SEQUENCE [LARGE SCALE GENOMIC DNA]</scope>
    <source>
        <strain evidence="1 2">SBR_G</strain>
    </source>
</reference>
<name>A0ABX1TF62_9GAMM</name>
<comment type="caution">
    <text evidence="1">The sequence shown here is derived from an EMBL/GenBank/DDBJ whole genome shotgun (WGS) entry which is preliminary data.</text>
</comment>
<evidence type="ECO:0008006" key="3">
    <source>
        <dbReference type="Google" id="ProtNLM"/>
    </source>
</evidence>
<sequence>MLAVVLVIWGGSSDAIRFDGSGGGGFTGGFFGQEPITVEMTADKTTLPLNITNAGVNPSGPYTNTITVIVKKNGNLFPAPNVAISIVSGLSSGALFYLDGNAEHEDDNGNPLAFRRLTFEDTDGVVTAHFHANSTPGTVVLAASATDPNTGQAISANLTINVTGGGTGGVGGGSPAMVNFVMDTSPVYIRTNPDGTTTVAQRNFKLFQVFVLDDFGQSINPGEGHMLRIELLPNRPNGGEWLSATDAAGNAQEGTSILTDPIGGAATVTLHSGTLPGTVLISATADRADNNVDNGIQIPITNYASVSIGTGELSSLTFSGPLTDAVLGRKNNLAAQLVDPTTLADPFTAEGAKDTLWNGMFTRFVSVIASDPYGNPPPAGTPITFRLIDSPLDMLVNRYPDQGHGQFAITGYNGDPQEGSWEFFAPNRTVSRVAGDTLNPFVVPNGVSYAVADPLCLLVLQDPEIINPNSSTINASPSEGRAEYHVGSRIITGRAGNMLVVNTPFNQTQQNVGANVWYTVGCAPHKGNVMNFNMINSPVFGLTEVIVTTDSSGVANTIMNYPASQVGRRFMLVAEGNGGKVGAVMTHWYLGTSDNSILTITQPLQLAQQVATIAPIDLVPWPGLITVTQEVASGTAVSLPVTLQLLDGGITSGGTLVRTPLPGVPIAVEIVISDPAETAAIAAEEALVSAQTAYDVFVAANPGVCDLIADPANPEAVVERDPEKCATQKGLATTLDNAKIAAAQARAVANLHTPTASVTPSTLASGAGGYANLVLQVNDLPTDGSVDFFFSTVGPEISSETLQVTVKPPQPATTTTQ</sequence>
<organism evidence="1 2">
    <name type="scientific">Candidatus Competibacter phosphatis</name>
    <dbReference type="NCBI Taxonomy" id="221280"/>
    <lineage>
        <taxon>Bacteria</taxon>
        <taxon>Pseudomonadati</taxon>
        <taxon>Pseudomonadota</taxon>
        <taxon>Gammaproteobacteria</taxon>
        <taxon>Candidatus Competibacteraceae</taxon>
        <taxon>Candidatus Competibacter</taxon>
    </lineage>
</organism>
<protein>
    <recommendedName>
        <fullName evidence="3">Big-1 domain-containing protein</fullName>
    </recommendedName>
</protein>